<dbReference type="AlphaFoldDB" id="A0A9W8TYG9"/>
<comment type="caution">
    <text evidence="2">The sequence shown here is derived from an EMBL/GenBank/DDBJ whole genome shotgun (WGS) entry which is preliminary data.</text>
</comment>
<dbReference type="Proteomes" id="UP001142393">
    <property type="component" value="Unassembled WGS sequence"/>
</dbReference>
<evidence type="ECO:0000256" key="1">
    <source>
        <dbReference type="SAM" id="MobiDB-lite"/>
    </source>
</evidence>
<accession>A0A9W8TYG9</accession>
<sequence>MHNLHDFESTDTDFDRVSQYEYENGFNMPQQSIRLHSPLSLSLISELKTTKGEPQHLYSSSSGSSSSSGPSLSSGVSMSSRHVRAERNYRRRDRRGRDVELYGYEHDDEDEGETEMSHEGYDSYDTSPRFRPRTRSPRRAQTYPLSVSSAPSPFFSPLPTSLPYTYSLPHPEEVEDESSPDSNSTEGMEPEYTPSCNEVLLRQWNSLAFRVRFSVFRTRRRIRGILGKGRKY</sequence>
<protein>
    <submittedName>
        <fullName evidence="2">Uncharacterized protein</fullName>
    </submittedName>
</protein>
<feature type="compositionally biased region" description="Low complexity" evidence="1">
    <location>
        <begin position="144"/>
        <end position="163"/>
    </location>
</feature>
<name>A0A9W8TYG9_9AGAR</name>
<feature type="compositionally biased region" description="Basic and acidic residues" evidence="1">
    <location>
        <begin position="95"/>
        <end position="105"/>
    </location>
</feature>
<evidence type="ECO:0000313" key="2">
    <source>
        <dbReference type="EMBL" id="KAJ3745156.1"/>
    </source>
</evidence>
<dbReference type="EMBL" id="JANVFU010000006">
    <property type="protein sequence ID" value="KAJ3745156.1"/>
    <property type="molecule type" value="Genomic_DNA"/>
</dbReference>
<keyword evidence="3" id="KW-1185">Reference proteome</keyword>
<feature type="compositionally biased region" description="Low complexity" evidence="1">
    <location>
        <begin position="59"/>
        <end position="80"/>
    </location>
</feature>
<feature type="region of interest" description="Disordered" evidence="1">
    <location>
        <begin position="52"/>
        <end position="193"/>
    </location>
</feature>
<evidence type="ECO:0000313" key="3">
    <source>
        <dbReference type="Proteomes" id="UP001142393"/>
    </source>
</evidence>
<organism evidence="2 3">
    <name type="scientific">Lentinula detonsa</name>
    <dbReference type="NCBI Taxonomy" id="2804962"/>
    <lineage>
        <taxon>Eukaryota</taxon>
        <taxon>Fungi</taxon>
        <taxon>Dikarya</taxon>
        <taxon>Basidiomycota</taxon>
        <taxon>Agaricomycotina</taxon>
        <taxon>Agaricomycetes</taxon>
        <taxon>Agaricomycetidae</taxon>
        <taxon>Agaricales</taxon>
        <taxon>Marasmiineae</taxon>
        <taxon>Omphalotaceae</taxon>
        <taxon>Lentinula</taxon>
    </lineage>
</organism>
<proteinExistence type="predicted"/>
<reference evidence="2 3" key="1">
    <citation type="journal article" date="2023" name="Proc. Natl. Acad. Sci. U.S.A.">
        <title>A global phylogenomic analysis of the shiitake genus Lentinula.</title>
        <authorList>
            <person name="Sierra-Patev S."/>
            <person name="Min B."/>
            <person name="Naranjo-Ortiz M."/>
            <person name="Looney B."/>
            <person name="Konkel Z."/>
            <person name="Slot J.C."/>
            <person name="Sakamoto Y."/>
            <person name="Steenwyk J.L."/>
            <person name="Rokas A."/>
            <person name="Carro J."/>
            <person name="Camarero S."/>
            <person name="Ferreira P."/>
            <person name="Molpeceres G."/>
            <person name="Ruiz-Duenas F.J."/>
            <person name="Serrano A."/>
            <person name="Henrissat B."/>
            <person name="Drula E."/>
            <person name="Hughes K.W."/>
            <person name="Mata J.L."/>
            <person name="Ishikawa N.K."/>
            <person name="Vargas-Isla R."/>
            <person name="Ushijima S."/>
            <person name="Smith C.A."/>
            <person name="Donoghue J."/>
            <person name="Ahrendt S."/>
            <person name="Andreopoulos W."/>
            <person name="He G."/>
            <person name="LaButti K."/>
            <person name="Lipzen A."/>
            <person name="Ng V."/>
            <person name="Riley R."/>
            <person name="Sandor L."/>
            <person name="Barry K."/>
            <person name="Martinez A.T."/>
            <person name="Xiao Y."/>
            <person name="Gibbons J.G."/>
            <person name="Terashima K."/>
            <person name="Grigoriev I.V."/>
            <person name="Hibbett D."/>
        </authorList>
    </citation>
    <scope>NUCLEOTIDE SEQUENCE [LARGE SCALE GENOMIC DNA]</scope>
    <source>
        <strain evidence="2 3">TFB7810</strain>
    </source>
</reference>
<gene>
    <name evidence="2" type="ORF">DFH05DRAFT_1125748</name>
</gene>